<accession>A0A1X0NL39</accession>
<dbReference type="VEuPathDB" id="TriTrypDB:TM35_000361510"/>
<sequence length="198" mass="23047">MGGNASTEASVGSPLSDADSTAQQQQQKEDAEKRRRYAHLTSAAAQHQQKGSSYRNNNNSNSNSGGTHHKNIIETVYDEDFDTIDHMQAVRFPPMVVKQLQDAVDSEAERRCADAEKTMARCLQDKMWTSWKCQKERDRYYHCAAKERENPSRLMEYRWKYNLGTFHGEIIGRNNMMRRVWAEHFPERELPHPWVKDQ</sequence>
<dbReference type="RefSeq" id="XP_028879357.1">
    <property type="nucleotide sequence ID" value="XM_029029336.1"/>
</dbReference>
<organism evidence="2 3">
    <name type="scientific">Trypanosoma theileri</name>
    <dbReference type="NCBI Taxonomy" id="67003"/>
    <lineage>
        <taxon>Eukaryota</taxon>
        <taxon>Discoba</taxon>
        <taxon>Euglenozoa</taxon>
        <taxon>Kinetoplastea</taxon>
        <taxon>Metakinetoplastina</taxon>
        <taxon>Trypanosomatida</taxon>
        <taxon>Trypanosomatidae</taxon>
        <taxon>Trypanosoma</taxon>
    </lineage>
</organism>
<evidence type="ECO:0000256" key="1">
    <source>
        <dbReference type="SAM" id="MobiDB-lite"/>
    </source>
</evidence>
<reference evidence="2 3" key="1">
    <citation type="submission" date="2017-03" db="EMBL/GenBank/DDBJ databases">
        <title>An alternative strategy for trypanosome survival in the mammalian bloodstream revealed through genome and transcriptome analysis of the ubiquitous bovine parasite Trypanosoma (Megatrypanum) theileri.</title>
        <authorList>
            <person name="Kelly S."/>
            <person name="Ivens A."/>
            <person name="Mott A."/>
            <person name="O'Neill E."/>
            <person name="Emms D."/>
            <person name="Macleod O."/>
            <person name="Voorheis P."/>
            <person name="Matthews J."/>
            <person name="Matthews K."/>
            <person name="Carrington M."/>
        </authorList>
    </citation>
    <scope>NUCLEOTIDE SEQUENCE [LARGE SCALE GENOMIC DNA]</scope>
    <source>
        <strain evidence="2">Edinburgh</strain>
    </source>
</reference>
<evidence type="ECO:0000313" key="3">
    <source>
        <dbReference type="Proteomes" id="UP000192257"/>
    </source>
</evidence>
<protein>
    <submittedName>
        <fullName evidence="2">Uncharacterized protein</fullName>
    </submittedName>
</protein>
<feature type="compositionally biased region" description="Polar residues" evidence="1">
    <location>
        <begin position="1"/>
        <end position="10"/>
    </location>
</feature>
<feature type="compositionally biased region" description="Low complexity" evidence="1">
    <location>
        <begin position="52"/>
        <end position="64"/>
    </location>
</feature>
<evidence type="ECO:0000313" key="2">
    <source>
        <dbReference type="EMBL" id="ORC85291.1"/>
    </source>
</evidence>
<dbReference type="OrthoDB" id="271070at2759"/>
<proteinExistence type="predicted"/>
<gene>
    <name evidence="2" type="ORF">TM35_000361510</name>
</gene>
<keyword evidence="3" id="KW-1185">Reference proteome</keyword>
<feature type="region of interest" description="Disordered" evidence="1">
    <location>
        <begin position="1"/>
        <end position="69"/>
    </location>
</feature>
<name>A0A1X0NL39_9TRYP</name>
<dbReference type="AlphaFoldDB" id="A0A1X0NL39"/>
<comment type="caution">
    <text evidence="2">The sequence shown here is derived from an EMBL/GenBank/DDBJ whole genome shotgun (WGS) entry which is preliminary data.</text>
</comment>
<dbReference type="GeneID" id="39989116"/>
<dbReference type="Proteomes" id="UP000192257">
    <property type="component" value="Unassembled WGS sequence"/>
</dbReference>
<dbReference type="EMBL" id="NBCO01000036">
    <property type="protein sequence ID" value="ORC85291.1"/>
    <property type="molecule type" value="Genomic_DNA"/>
</dbReference>